<comment type="caution">
    <text evidence="1">The sequence shown here is derived from an EMBL/GenBank/DDBJ whole genome shotgun (WGS) entry which is preliminary data.</text>
</comment>
<dbReference type="RefSeq" id="WP_081308784.1">
    <property type="nucleotide sequence ID" value="NZ_CP123839.1"/>
</dbReference>
<gene>
    <name evidence="1" type="ORF">G6M46_14945</name>
</gene>
<evidence type="ECO:0000313" key="2">
    <source>
        <dbReference type="Proteomes" id="UP000702952"/>
    </source>
</evidence>
<name>A0AA44F659_AGRTU</name>
<reference evidence="1" key="1">
    <citation type="journal article" date="2020" name="Science">
        <title>Unexpected conservation and global transmission of agrobacterial virulence plasmids.</title>
        <authorList>
            <person name="Weisberg A.J."/>
            <person name="Davis E.W. 2nd"/>
            <person name="Tabima J."/>
            <person name="Belcher M.S."/>
            <person name="Miller M."/>
            <person name="Kuo C.H."/>
            <person name="Loper J.E."/>
            <person name="Grunwald N.J."/>
            <person name="Putnam M.L."/>
            <person name="Chang J.H."/>
        </authorList>
    </citation>
    <scope>NUCLEOTIDE SEQUENCE</scope>
    <source>
        <strain evidence="1">17-1853-1a</strain>
    </source>
</reference>
<protein>
    <submittedName>
        <fullName evidence="1">Uncharacterized protein</fullName>
    </submittedName>
</protein>
<evidence type="ECO:0000313" key="1">
    <source>
        <dbReference type="EMBL" id="NTC29435.1"/>
    </source>
</evidence>
<dbReference type="Proteomes" id="UP000702952">
    <property type="component" value="Unassembled WGS sequence"/>
</dbReference>
<proteinExistence type="predicted"/>
<organism evidence="1 2">
    <name type="scientific">Agrobacterium tumefaciens</name>
    <dbReference type="NCBI Taxonomy" id="358"/>
    <lineage>
        <taxon>Bacteria</taxon>
        <taxon>Pseudomonadati</taxon>
        <taxon>Pseudomonadota</taxon>
        <taxon>Alphaproteobacteria</taxon>
        <taxon>Hyphomicrobiales</taxon>
        <taxon>Rhizobiaceae</taxon>
        <taxon>Rhizobium/Agrobacterium group</taxon>
        <taxon>Agrobacterium</taxon>
        <taxon>Agrobacterium tumefaciens complex</taxon>
    </lineage>
</organism>
<dbReference type="AlphaFoldDB" id="A0AA44F659"/>
<dbReference type="EMBL" id="JAAMAY010000026">
    <property type="protein sequence ID" value="NTC29435.1"/>
    <property type="molecule type" value="Genomic_DNA"/>
</dbReference>
<accession>A0AA44F659</accession>
<sequence>MGKKLGCHFVGHREKTEKSRCSSAPSCPFDTAALLPEQRELSGMVPHFFRRILAEDKCIARNFYRNKPASRAVLPKMQGRQHDSQTQ</sequence>